<dbReference type="PANTHER" id="PTHR43665:SF1">
    <property type="entry name" value="ISOPENTENYL-DIPHOSPHATE DELTA-ISOMERASE"/>
    <property type="match status" value="1"/>
</dbReference>
<feature type="binding site" evidence="11">
    <location>
        <position position="153"/>
    </location>
    <ligand>
        <name>Mg(2+)</name>
        <dbReference type="ChEBI" id="CHEBI:18420"/>
    </ligand>
</feature>
<evidence type="ECO:0000256" key="6">
    <source>
        <dbReference type="ARBA" id="ARBA00022842"/>
    </source>
</evidence>
<comment type="function">
    <text evidence="11">Involved in the biosynthesis of isoprenoids. Catalyzes the 1,3-allylic rearrangement of the homoallylic substrate isopentenyl (IPP) to its allylic isomer, dimethylallyl diphosphate (DMAPP).</text>
</comment>
<evidence type="ECO:0000256" key="2">
    <source>
        <dbReference type="ARBA" id="ARBA00022490"/>
    </source>
</evidence>
<dbReference type="Proteomes" id="UP001389717">
    <property type="component" value="Unassembled WGS sequence"/>
</dbReference>
<comment type="cofactor">
    <cofactor evidence="11">
        <name>Mg(2+)</name>
        <dbReference type="ChEBI" id="CHEBI:18420"/>
    </cofactor>
</comment>
<dbReference type="PIRSF" id="PIRSF003314">
    <property type="entry name" value="IPP_isomerase"/>
    <property type="match status" value="1"/>
</dbReference>
<evidence type="ECO:0000259" key="12">
    <source>
        <dbReference type="Pfam" id="PF01070"/>
    </source>
</evidence>
<accession>A0ABU9KEL3</accession>
<reference evidence="13 14" key="1">
    <citation type="submission" date="2024-04" db="EMBL/GenBank/DDBJ databases">
        <title>Bacillus oryzaecorticis sp. nov., a moderately halophilic bacterium isolated from rice husks.</title>
        <authorList>
            <person name="Zhu H.-S."/>
        </authorList>
    </citation>
    <scope>NUCLEOTIDE SEQUENCE [LARGE SCALE GENOMIC DNA]</scope>
    <source>
        <strain evidence="13 14">ZC255</strain>
    </source>
</reference>
<organism evidence="13 14">
    <name type="scientific">Rossellomorea oryzaecorticis</name>
    <dbReference type="NCBI Taxonomy" id="1396505"/>
    <lineage>
        <taxon>Bacteria</taxon>
        <taxon>Bacillati</taxon>
        <taxon>Bacillota</taxon>
        <taxon>Bacilli</taxon>
        <taxon>Bacillales</taxon>
        <taxon>Bacillaceae</taxon>
        <taxon>Rossellomorea</taxon>
    </lineage>
</organism>
<comment type="catalytic activity">
    <reaction evidence="11">
        <text>isopentenyl diphosphate = dimethylallyl diphosphate</text>
        <dbReference type="Rhea" id="RHEA:23284"/>
        <dbReference type="ChEBI" id="CHEBI:57623"/>
        <dbReference type="ChEBI" id="CHEBI:128769"/>
        <dbReference type="EC" id="5.3.3.2"/>
    </reaction>
</comment>
<evidence type="ECO:0000256" key="10">
    <source>
        <dbReference type="ARBA" id="ARBA00025810"/>
    </source>
</evidence>
<dbReference type="InterPro" id="IPR000262">
    <property type="entry name" value="FMN-dep_DH"/>
</dbReference>
<evidence type="ECO:0000256" key="8">
    <source>
        <dbReference type="ARBA" id="ARBA00023229"/>
    </source>
</evidence>
<evidence type="ECO:0000256" key="11">
    <source>
        <dbReference type="HAMAP-Rule" id="MF_00354"/>
    </source>
</evidence>
<feature type="binding site" evidence="11">
    <location>
        <position position="214"/>
    </location>
    <ligand>
        <name>FMN</name>
        <dbReference type="ChEBI" id="CHEBI:58210"/>
    </ligand>
</feature>
<keyword evidence="9 11" id="KW-0413">Isomerase</keyword>
<evidence type="ECO:0000256" key="4">
    <source>
        <dbReference type="ARBA" id="ARBA00022643"/>
    </source>
</evidence>
<proteinExistence type="inferred from homology"/>
<feature type="binding site" evidence="11">
    <location>
        <begin position="279"/>
        <end position="280"/>
    </location>
    <ligand>
        <name>FMN</name>
        <dbReference type="ChEBI" id="CHEBI:58210"/>
    </ligand>
</feature>
<dbReference type="EMBL" id="JBBYAF010000045">
    <property type="protein sequence ID" value="MEL3974211.1"/>
    <property type="molecule type" value="Genomic_DNA"/>
</dbReference>
<dbReference type="PANTHER" id="PTHR43665">
    <property type="entry name" value="ISOPENTENYL-DIPHOSPHATE DELTA-ISOMERASE"/>
    <property type="match status" value="1"/>
</dbReference>
<keyword evidence="5 11" id="KW-0479">Metal-binding</keyword>
<keyword evidence="8 11" id="KW-0414">Isoprene biosynthesis</keyword>
<dbReference type="NCBIfam" id="TIGR02151">
    <property type="entry name" value="IPP_isom_2"/>
    <property type="match status" value="1"/>
</dbReference>
<dbReference type="InterPro" id="IPR011179">
    <property type="entry name" value="IPdP_isomerase"/>
</dbReference>
<feature type="binding site" evidence="11">
    <location>
        <begin position="6"/>
        <end position="7"/>
    </location>
    <ligand>
        <name>substrate</name>
    </ligand>
</feature>
<evidence type="ECO:0000256" key="7">
    <source>
        <dbReference type="ARBA" id="ARBA00022857"/>
    </source>
</evidence>
<feature type="binding site" evidence="11">
    <location>
        <position position="93"/>
    </location>
    <ligand>
        <name>FMN</name>
        <dbReference type="ChEBI" id="CHEBI:58210"/>
    </ligand>
</feature>
<name>A0ABU9KEL3_9BACI</name>
<dbReference type="Gene3D" id="3.20.20.70">
    <property type="entry name" value="Aldolase class I"/>
    <property type="match status" value="1"/>
</dbReference>
<gene>
    <name evidence="11 13" type="primary">fni</name>
    <name evidence="13" type="ORF">AAEO50_18145</name>
</gene>
<keyword evidence="14" id="KW-1185">Reference proteome</keyword>
<sequence>MTRAQRKRDHINYALSTGQQDKAGFEDIKFVHQSLPNTALGETGLQSRIGELSLSSPIFVNAMTGGGGEYTSKINGDLSLLAKETGIALAVGSQMSALKSPDERRTYEIVRKNNPEGIIFANLGSEATVQQANEAVEMVKADALQIHLNVIQELTMPEGDRDFRGALERIGEISERLRVPVIVKETGFGISKEAARALSETSVSAIDVGGYGGTNFSKIENQRRQRMLDFFDDWGIPTAVSIVEAYSASDLPIMASGGIRNSLEIVKALSLGACSVGMAGAILRSIVDKGLTDTIEEVNEIHTDIRYLMCALGCEKIEDLHDVPMIISGQVHHWMKVRGLEPEKFSKRQRK</sequence>
<comment type="caution">
    <text evidence="13">The sequence shown here is derived from an EMBL/GenBank/DDBJ whole genome shotgun (WGS) entry which is preliminary data.</text>
</comment>
<keyword evidence="4 11" id="KW-0288">FMN</keyword>
<dbReference type="SMART" id="SM01240">
    <property type="entry name" value="IMPDH"/>
    <property type="match status" value="1"/>
</dbReference>
<keyword evidence="7 11" id="KW-0521">NADP</keyword>
<comment type="similarity">
    <text evidence="11">Belongs to the IPP isomerase type 2 family.</text>
</comment>
<feature type="domain" description="FMN-dependent dehydrogenase" evidence="12">
    <location>
        <begin position="166"/>
        <end position="321"/>
    </location>
</feature>
<dbReference type="GO" id="GO:0004452">
    <property type="term" value="F:isopentenyl-diphosphate delta-isomerase activity"/>
    <property type="evidence" value="ECO:0007669"/>
    <property type="project" value="UniProtKB-EC"/>
</dbReference>
<keyword evidence="3 11" id="KW-0285">Flavoprotein</keyword>
<evidence type="ECO:0000313" key="14">
    <source>
        <dbReference type="Proteomes" id="UP001389717"/>
    </source>
</evidence>
<dbReference type="Pfam" id="PF01070">
    <property type="entry name" value="FMN_dh"/>
    <property type="match status" value="1"/>
</dbReference>
<dbReference type="InterPro" id="IPR013785">
    <property type="entry name" value="Aldolase_TIM"/>
</dbReference>
<comment type="cofactor">
    <cofactor evidence="1 11">
        <name>FMN</name>
        <dbReference type="ChEBI" id="CHEBI:58210"/>
    </cofactor>
</comment>
<comment type="caution">
    <text evidence="11">Lacks conserved residue(s) required for the propagation of feature annotation.</text>
</comment>
<feature type="binding site" evidence="11">
    <location>
        <begin position="258"/>
        <end position="260"/>
    </location>
    <ligand>
        <name>FMN</name>
        <dbReference type="ChEBI" id="CHEBI:58210"/>
    </ligand>
</feature>
<evidence type="ECO:0000256" key="1">
    <source>
        <dbReference type="ARBA" id="ARBA00001917"/>
    </source>
</evidence>
<comment type="cofactor">
    <cofactor evidence="11">
        <name>NADPH</name>
        <dbReference type="ChEBI" id="CHEBI:57783"/>
    </cofactor>
</comment>
<feature type="binding site" evidence="11">
    <location>
        <begin position="62"/>
        <end position="64"/>
    </location>
    <ligand>
        <name>FMN</name>
        <dbReference type="ChEBI" id="CHEBI:58210"/>
    </ligand>
</feature>
<evidence type="ECO:0000256" key="9">
    <source>
        <dbReference type="ARBA" id="ARBA00023235"/>
    </source>
</evidence>
<dbReference type="SUPFAM" id="SSF51395">
    <property type="entry name" value="FMN-linked oxidoreductases"/>
    <property type="match status" value="1"/>
</dbReference>
<keyword evidence="2 11" id="KW-0963">Cytoplasm</keyword>
<feature type="binding site" evidence="11">
    <location>
        <position position="184"/>
    </location>
    <ligand>
        <name>FMN</name>
        <dbReference type="ChEBI" id="CHEBI:58210"/>
    </ligand>
</feature>
<feature type="binding site" evidence="11">
    <location>
        <position position="122"/>
    </location>
    <ligand>
        <name>FMN</name>
        <dbReference type="ChEBI" id="CHEBI:58210"/>
    </ligand>
</feature>
<keyword evidence="6 11" id="KW-0460">Magnesium</keyword>
<dbReference type="CDD" id="cd02811">
    <property type="entry name" value="IDI-2_FMN"/>
    <property type="match status" value="1"/>
</dbReference>
<dbReference type="RefSeq" id="WP_341985727.1">
    <property type="nucleotide sequence ID" value="NZ_JBBYAF010000045.1"/>
</dbReference>
<dbReference type="EC" id="5.3.3.2" evidence="11"/>
<comment type="subunit">
    <text evidence="10 11">Homooctamer. Dimer of tetramers.</text>
</comment>
<dbReference type="HAMAP" id="MF_00354">
    <property type="entry name" value="Idi_2"/>
    <property type="match status" value="1"/>
</dbReference>
<evidence type="ECO:0000256" key="3">
    <source>
        <dbReference type="ARBA" id="ARBA00022630"/>
    </source>
</evidence>
<evidence type="ECO:0000256" key="5">
    <source>
        <dbReference type="ARBA" id="ARBA00022723"/>
    </source>
</evidence>
<feature type="binding site" evidence="11">
    <location>
        <position position="152"/>
    </location>
    <ligand>
        <name>substrate</name>
    </ligand>
</feature>
<evidence type="ECO:0000313" key="13">
    <source>
        <dbReference type="EMBL" id="MEL3974211.1"/>
    </source>
</evidence>
<comment type="subcellular location">
    <subcellularLocation>
        <location evidence="11">Cytoplasm</location>
    </subcellularLocation>
</comment>
<protein>
    <recommendedName>
        <fullName evidence="11">Isopentenyl-diphosphate delta-isomerase</fullName>
        <shortName evidence="11">IPP isomerase</shortName>
        <ecNumber evidence="11">5.3.3.2</ecNumber>
    </recommendedName>
    <alternativeName>
        <fullName evidence="11">Isopentenyl diphosphate:dimethylallyl diphosphate isomerase</fullName>
    </alternativeName>
    <alternativeName>
        <fullName evidence="11">Isopentenyl pyrophosphate isomerase</fullName>
    </alternativeName>
    <alternativeName>
        <fullName evidence="11">Type 2 isopentenyl diphosphate isomerase</fullName>
        <shortName evidence="11">IDI-2</shortName>
    </alternativeName>
</protein>